<comment type="caution">
    <text evidence="1">The sequence shown here is derived from an EMBL/GenBank/DDBJ whole genome shotgun (WGS) entry which is preliminary data.</text>
</comment>
<keyword evidence="2" id="KW-1185">Reference proteome</keyword>
<evidence type="ECO:0000313" key="2">
    <source>
        <dbReference type="Proteomes" id="UP001196413"/>
    </source>
</evidence>
<gene>
    <name evidence="1" type="ORF">KIN20_028112</name>
</gene>
<proteinExistence type="predicted"/>
<dbReference type="Proteomes" id="UP001196413">
    <property type="component" value="Unassembled WGS sequence"/>
</dbReference>
<evidence type="ECO:0000313" key="1">
    <source>
        <dbReference type="EMBL" id="KAJ1367244.1"/>
    </source>
</evidence>
<accession>A0AAD5R0Y5</accession>
<dbReference type="EMBL" id="JAHQIW010005824">
    <property type="protein sequence ID" value="KAJ1367244.1"/>
    <property type="molecule type" value="Genomic_DNA"/>
</dbReference>
<protein>
    <submittedName>
        <fullName evidence="1">Uncharacterized protein</fullName>
    </submittedName>
</protein>
<organism evidence="1 2">
    <name type="scientific">Parelaphostrongylus tenuis</name>
    <name type="common">Meningeal worm</name>
    <dbReference type="NCBI Taxonomy" id="148309"/>
    <lineage>
        <taxon>Eukaryota</taxon>
        <taxon>Metazoa</taxon>
        <taxon>Ecdysozoa</taxon>
        <taxon>Nematoda</taxon>
        <taxon>Chromadorea</taxon>
        <taxon>Rhabditida</taxon>
        <taxon>Rhabditina</taxon>
        <taxon>Rhabditomorpha</taxon>
        <taxon>Strongyloidea</taxon>
        <taxon>Metastrongylidae</taxon>
        <taxon>Parelaphostrongylus</taxon>
    </lineage>
</organism>
<reference evidence="1" key="1">
    <citation type="submission" date="2021-06" db="EMBL/GenBank/DDBJ databases">
        <title>Parelaphostrongylus tenuis whole genome reference sequence.</title>
        <authorList>
            <person name="Garwood T.J."/>
            <person name="Larsen P.A."/>
            <person name="Fountain-Jones N.M."/>
            <person name="Garbe J.R."/>
            <person name="Macchietto M.G."/>
            <person name="Kania S.A."/>
            <person name="Gerhold R.W."/>
            <person name="Richards J.E."/>
            <person name="Wolf T.M."/>
        </authorList>
    </citation>
    <scope>NUCLEOTIDE SEQUENCE</scope>
    <source>
        <strain evidence="1">MNPRO001-30</strain>
        <tissue evidence="1">Meninges</tissue>
    </source>
</reference>
<name>A0AAD5R0Y5_PARTN</name>
<dbReference type="AlphaFoldDB" id="A0AAD5R0Y5"/>
<sequence length="78" mass="8541">MNGATGIVPSYFLELADIPGDTLAEQISYRRMWHAVVDEVLPTDYAISPLTNDPTLPSSSGMSLLSSKLWTVKINESQ</sequence>